<evidence type="ECO:0000313" key="2">
    <source>
        <dbReference type="Proteomes" id="UP001642484"/>
    </source>
</evidence>
<organism evidence="1 2">
    <name type="scientific">Durusdinium trenchii</name>
    <dbReference type="NCBI Taxonomy" id="1381693"/>
    <lineage>
        <taxon>Eukaryota</taxon>
        <taxon>Sar</taxon>
        <taxon>Alveolata</taxon>
        <taxon>Dinophyceae</taxon>
        <taxon>Suessiales</taxon>
        <taxon>Symbiodiniaceae</taxon>
        <taxon>Durusdinium</taxon>
    </lineage>
</organism>
<proteinExistence type="predicted"/>
<dbReference type="EMBL" id="CAXAMN010023940">
    <property type="protein sequence ID" value="CAK9082583.1"/>
    <property type="molecule type" value="Genomic_DNA"/>
</dbReference>
<dbReference type="PANTHER" id="PTHR36427:SF3">
    <property type="entry name" value="LARGE RIBOSOMAL SUBUNIT PROTEIN UL1M"/>
    <property type="match status" value="1"/>
</dbReference>
<dbReference type="CDD" id="cd00403">
    <property type="entry name" value="Ribosomal_L1"/>
    <property type="match status" value="1"/>
</dbReference>
<dbReference type="Gene3D" id="3.40.50.790">
    <property type="match status" value="1"/>
</dbReference>
<dbReference type="PANTHER" id="PTHR36427">
    <property type="entry name" value="54S RIBOSOMAL PROTEIN L1, MITOCHONDRIAL"/>
    <property type="match status" value="1"/>
</dbReference>
<dbReference type="Gene3D" id="3.30.190.20">
    <property type="match status" value="1"/>
</dbReference>
<name>A0ABP0Q4Y7_9DINO</name>
<dbReference type="SUPFAM" id="SSF56808">
    <property type="entry name" value="Ribosomal protein L1"/>
    <property type="match status" value="1"/>
</dbReference>
<dbReference type="GO" id="GO:0005840">
    <property type="term" value="C:ribosome"/>
    <property type="evidence" value="ECO:0007669"/>
    <property type="project" value="UniProtKB-KW"/>
</dbReference>
<sequence length="335" mass="36780">MHRLARVKLQSSLWQTKLRCKLGGLPSIAVGSVRTKGWKPFHSMYRANRLREIRQKEAEAAQVAAAEAEAAADARTLARKANEPRVGTTPFQAARLMRAFDVLPEREALVTFSTRLNVDLTRESVRGTCYLPHGLSTKIRVLAFCPDDQIQEMMEAGADVAGITEPLRRINQGWMGFDRCLATPSIMPQVMKVAKVLGPRKMMPNPKSGTVVPNLKTAIKEAKSGSLLEYRAEGEGDLKATIGSAEFSDAKILENLKFLVQTLLRARPRSSTAGEDSARTPPGAPGKPLIGKSQGSSPEVKDMYFREAYVRLGSNGPPIRIDPESMMPSSVGYFR</sequence>
<dbReference type="Proteomes" id="UP001642484">
    <property type="component" value="Unassembled WGS sequence"/>
</dbReference>
<reference evidence="1 2" key="1">
    <citation type="submission" date="2024-02" db="EMBL/GenBank/DDBJ databases">
        <authorList>
            <person name="Chen Y."/>
            <person name="Shah S."/>
            <person name="Dougan E. K."/>
            <person name="Thang M."/>
            <person name="Chan C."/>
        </authorList>
    </citation>
    <scope>NUCLEOTIDE SEQUENCE [LARGE SCALE GENOMIC DNA]</scope>
</reference>
<accession>A0ABP0Q4Y7</accession>
<evidence type="ECO:0000313" key="1">
    <source>
        <dbReference type="EMBL" id="CAK9082583.1"/>
    </source>
</evidence>
<dbReference type="Pfam" id="PF00687">
    <property type="entry name" value="Ribosomal_L1"/>
    <property type="match status" value="1"/>
</dbReference>
<protein>
    <submittedName>
        <fullName evidence="1">Uncharacterized protein</fullName>
    </submittedName>
</protein>
<comment type="caution">
    <text evidence="1">The sequence shown here is derived from an EMBL/GenBank/DDBJ whole genome shotgun (WGS) entry which is preliminary data.</text>
</comment>
<dbReference type="InterPro" id="IPR023674">
    <property type="entry name" value="Ribosomal_uL1-like"/>
</dbReference>
<dbReference type="InterPro" id="IPR016095">
    <property type="entry name" value="Ribosomal_uL1_3-a/b-sand"/>
</dbReference>
<gene>
    <name evidence="1" type="ORF">CCMP2556_LOCUS40331</name>
</gene>
<keyword evidence="2" id="KW-1185">Reference proteome</keyword>
<dbReference type="InterPro" id="IPR028364">
    <property type="entry name" value="Ribosomal_uL1/biogenesis"/>
</dbReference>